<evidence type="ECO:0000313" key="2">
    <source>
        <dbReference type="Proteomes" id="UP001497535"/>
    </source>
</evidence>
<proteinExistence type="predicted"/>
<protein>
    <submittedName>
        <fullName evidence="1">Uncharacterized protein</fullName>
    </submittedName>
</protein>
<gene>
    <name evidence="1" type="ORF">MENTE1834_LOCUS19744</name>
</gene>
<name>A0ACB0Z2K9_MELEN</name>
<keyword evidence="2" id="KW-1185">Reference proteome</keyword>
<evidence type="ECO:0000313" key="1">
    <source>
        <dbReference type="EMBL" id="CAK5073104.1"/>
    </source>
</evidence>
<reference evidence="1" key="1">
    <citation type="submission" date="2023-11" db="EMBL/GenBank/DDBJ databases">
        <authorList>
            <person name="Poullet M."/>
        </authorList>
    </citation>
    <scope>NUCLEOTIDE SEQUENCE</scope>
    <source>
        <strain evidence="1">E1834</strain>
    </source>
</reference>
<dbReference type="Proteomes" id="UP001497535">
    <property type="component" value="Unassembled WGS sequence"/>
</dbReference>
<dbReference type="EMBL" id="CAVMJV010000023">
    <property type="protein sequence ID" value="CAK5073104.1"/>
    <property type="molecule type" value="Genomic_DNA"/>
</dbReference>
<comment type="caution">
    <text evidence="1">The sequence shown here is derived from an EMBL/GenBank/DDBJ whole genome shotgun (WGS) entry which is preliminary data.</text>
</comment>
<accession>A0ACB0Z2K9</accession>
<sequence>MSSTNDQKPAVSFSQIEATSNQTIKQNSSQNAGQEKSSNSASGTNLGIKENSHNQNSSNSLSQGEWLPSSIHLCAYHDCNSLANAWSLGLNVSSLNGPTGASQAQSPSEDDAGDGKNELGVEPVRRIALSRHTCYQNTSGKSQVSPNKSAEEESLQTRHREHIASEIGVLEDVSNVYLGGKLCSDRQSKIVVEPQDMGSYYYRHCFVGRIHIEYCGMDETLGPCVVSMVREETKDGSSQHNIYRLVLRISDVLTMRVSVPEEALSDAQDRSTRSLMRELLDIVCPQIHFASLRPTTNIQKVEELLLKIDEQPIYTRYKVGVLYCKDNQSTEEQMYNNENSSPHFEEFLDFLGTRVKLKGLDAFKYKGGLDTKGNTTGLYSIYTEHHSAQIMFHVSTMLPFTPNNKQQLARKRHIGNDMVTIIFQEPNALPFSPITVRSHFQHVFIVIRVSNPLTENVSYRVAVARAKDVPAFGPPVSSSAVYQKSTHFHDFLITKIINAENAVHRSRKFASMAARTRREALKDLVENYAATHHSNEGASRIASRLLGGGGSVKRRERIVPKPVLDSGLRGALSWQVEVFDHSLNQRMPAVLDGSEREIGFLLKRLVAVTIGDEAKEVILRKTKPSESFGFNIQEEGIVTDVDMNASAWRVGLRQGSRVVEVTMISPGADGNPRRGCEDSNCPSVFVPDQSEEELGRRNQQQQKLKKLPPRVSPSSDSWSGPQPPSSTSLYAIPERKKFSAPSFGIQQPQRPVSSMQQMGKASIDLGSRNASLRTLDHCASEDDYRFMPVASSSIVTVQSSNIHDDAMIDGETNNQPQQYEQLSLEMRSVVTPQSYCAGSQLSRRSPALRTGTLQEQQEENDNENVSWRLQQTLEEKRALEVELEQIRARLSSEQRAHENTRRQLQIVKEYCERFSINPPSFEDEENDEEL</sequence>
<organism evidence="1 2">
    <name type="scientific">Meloidogyne enterolobii</name>
    <name type="common">Root-knot nematode worm</name>
    <name type="synonym">Meloidogyne mayaguensis</name>
    <dbReference type="NCBI Taxonomy" id="390850"/>
    <lineage>
        <taxon>Eukaryota</taxon>
        <taxon>Metazoa</taxon>
        <taxon>Ecdysozoa</taxon>
        <taxon>Nematoda</taxon>
        <taxon>Chromadorea</taxon>
        <taxon>Rhabditida</taxon>
        <taxon>Tylenchina</taxon>
        <taxon>Tylenchomorpha</taxon>
        <taxon>Tylenchoidea</taxon>
        <taxon>Meloidogynidae</taxon>
        <taxon>Meloidogyninae</taxon>
        <taxon>Meloidogyne</taxon>
    </lineage>
</organism>